<accession>A0ABP7EI64</accession>
<evidence type="ECO:0000313" key="2">
    <source>
        <dbReference type="Proteomes" id="UP001500051"/>
    </source>
</evidence>
<gene>
    <name evidence="1" type="ORF">GCM10022204_43500</name>
</gene>
<evidence type="ECO:0000313" key="1">
    <source>
        <dbReference type="EMBL" id="GAA3718698.1"/>
    </source>
</evidence>
<reference evidence="2" key="1">
    <citation type="journal article" date="2019" name="Int. J. Syst. Evol. Microbiol.">
        <title>The Global Catalogue of Microorganisms (GCM) 10K type strain sequencing project: providing services to taxonomists for standard genome sequencing and annotation.</title>
        <authorList>
            <consortium name="The Broad Institute Genomics Platform"/>
            <consortium name="The Broad Institute Genome Sequencing Center for Infectious Disease"/>
            <person name="Wu L."/>
            <person name="Ma J."/>
        </authorList>
    </citation>
    <scope>NUCLEOTIDE SEQUENCE [LARGE SCALE GENOMIC DNA]</scope>
    <source>
        <strain evidence="2">JCM 16548</strain>
    </source>
</reference>
<sequence length="125" mass="13343">MIRDVGTIDSSATVWRVGTIGLSQFHPDPNVSYAASIGAIRDLLDELQPRAHYADPVAISSARHPRVDDLTVRQTGAIAYAPSGVVSVRIDAGQQRVFSDVRKRSSEKLNTLVALEVTTGADGDG</sequence>
<name>A0ABP7EI64_9ACTN</name>
<dbReference type="Proteomes" id="UP001500051">
    <property type="component" value="Unassembled WGS sequence"/>
</dbReference>
<comment type="caution">
    <text evidence="1">The sequence shown here is derived from an EMBL/GenBank/DDBJ whole genome shotgun (WGS) entry which is preliminary data.</text>
</comment>
<proteinExistence type="predicted"/>
<protein>
    <submittedName>
        <fullName evidence="1">Uncharacterized protein</fullName>
    </submittedName>
</protein>
<organism evidence="1 2">
    <name type="scientific">Microlunatus aurantiacus</name>
    <dbReference type="NCBI Taxonomy" id="446786"/>
    <lineage>
        <taxon>Bacteria</taxon>
        <taxon>Bacillati</taxon>
        <taxon>Actinomycetota</taxon>
        <taxon>Actinomycetes</taxon>
        <taxon>Propionibacteriales</taxon>
        <taxon>Propionibacteriaceae</taxon>
        <taxon>Microlunatus</taxon>
    </lineage>
</organism>
<dbReference type="EMBL" id="BAAAYX010000027">
    <property type="protein sequence ID" value="GAA3718698.1"/>
    <property type="molecule type" value="Genomic_DNA"/>
</dbReference>
<keyword evidence="2" id="KW-1185">Reference proteome</keyword>